<dbReference type="Gene3D" id="1.25.40.390">
    <property type="match status" value="1"/>
</dbReference>
<evidence type="ECO:0000259" key="8">
    <source>
        <dbReference type="Pfam" id="PF14322"/>
    </source>
</evidence>
<feature type="chain" id="PRO_5011595897" evidence="6">
    <location>
        <begin position="24"/>
        <end position="514"/>
    </location>
</feature>
<dbReference type="SUPFAM" id="SSF48452">
    <property type="entry name" value="TPR-like"/>
    <property type="match status" value="1"/>
</dbReference>
<dbReference type="AlphaFoldDB" id="A0A1I5XFM2"/>
<dbReference type="InterPro" id="IPR033985">
    <property type="entry name" value="SusD-like_N"/>
</dbReference>
<dbReference type="STRING" id="1079859.SAMN04515674_114113"/>
<keyword evidence="10" id="KW-1185">Reference proteome</keyword>
<keyword evidence="4" id="KW-0472">Membrane</keyword>
<dbReference type="EMBL" id="FOXH01000014">
    <property type="protein sequence ID" value="SFQ30759.1"/>
    <property type="molecule type" value="Genomic_DNA"/>
</dbReference>
<evidence type="ECO:0000256" key="5">
    <source>
        <dbReference type="ARBA" id="ARBA00023237"/>
    </source>
</evidence>
<dbReference type="InterPro" id="IPR012944">
    <property type="entry name" value="SusD_RagB_dom"/>
</dbReference>
<evidence type="ECO:0000256" key="3">
    <source>
        <dbReference type="ARBA" id="ARBA00022729"/>
    </source>
</evidence>
<evidence type="ECO:0000313" key="10">
    <source>
        <dbReference type="Proteomes" id="UP000199306"/>
    </source>
</evidence>
<dbReference type="Pfam" id="PF14322">
    <property type="entry name" value="SusD-like_3"/>
    <property type="match status" value="1"/>
</dbReference>
<feature type="signal peptide" evidence="6">
    <location>
        <begin position="1"/>
        <end position="23"/>
    </location>
</feature>
<sequence length="514" mass="57713">MKQKTSFNMRNSLKRPLFFMALAGGLSLLSIGCADLKETPDFVSPENFYKSEADAVAAINGAYRPINDEWYDNPYNRSVFDCALGIQSGYEKGPLYYRQGGYVASDEYIDSYWAQNYRGINRTNIVLDKLPGVKMDDAVKKRISGEAHFLRAFYYYCLTVYFENIPVIDKPTRELGNYPTNDGGKKKALDLMISDLKAAEGELPATMTDANAGRPTKWAAKTLLSKVYLESGEWQNAADKAKEVIDQSGLTLFTNFVDNFSVEKKNTGERLFEMQCNYDVNPDIYQNLHAHFTPTDWDGSDPNSNVPGDGATASGWADAWIVGSNDFRDIFEAGDNRIPVTFMEKYRSKNANNQMVSYDRNAKSPFVAQGSPDRTFKNVIYQKWIEYNIGGWQKTKKNITLLRLADAYLAHSEACAKGATGDAYMGINKIRSRAGLTALSGLTKDALVNATLVETLREFAGEGWAFPTLRRFGKIAEYTKKYAGRDVDETKYRVLPIPIVEINANPKIKQNQGW</sequence>
<evidence type="ECO:0000256" key="1">
    <source>
        <dbReference type="ARBA" id="ARBA00004442"/>
    </source>
</evidence>
<gene>
    <name evidence="9" type="ORF">SAMN04515674_114113</name>
</gene>
<dbReference type="PROSITE" id="PS51257">
    <property type="entry name" value="PROKAR_LIPOPROTEIN"/>
    <property type="match status" value="1"/>
</dbReference>
<keyword evidence="3 6" id="KW-0732">Signal</keyword>
<comment type="subcellular location">
    <subcellularLocation>
        <location evidence="1">Cell outer membrane</location>
    </subcellularLocation>
</comment>
<organism evidence="9 10">
    <name type="scientific">Pseudarcicella hirudinis</name>
    <dbReference type="NCBI Taxonomy" id="1079859"/>
    <lineage>
        <taxon>Bacteria</taxon>
        <taxon>Pseudomonadati</taxon>
        <taxon>Bacteroidota</taxon>
        <taxon>Cytophagia</taxon>
        <taxon>Cytophagales</taxon>
        <taxon>Flectobacillaceae</taxon>
        <taxon>Pseudarcicella</taxon>
    </lineage>
</organism>
<evidence type="ECO:0000256" key="6">
    <source>
        <dbReference type="SAM" id="SignalP"/>
    </source>
</evidence>
<dbReference type="Pfam" id="PF07980">
    <property type="entry name" value="SusD_RagB"/>
    <property type="match status" value="1"/>
</dbReference>
<feature type="domain" description="SusD-like N-terminal" evidence="8">
    <location>
        <begin position="102"/>
        <end position="229"/>
    </location>
</feature>
<evidence type="ECO:0000313" key="9">
    <source>
        <dbReference type="EMBL" id="SFQ30759.1"/>
    </source>
</evidence>
<reference evidence="9 10" key="1">
    <citation type="submission" date="2016-10" db="EMBL/GenBank/DDBJ databases">
        <authorList>
            <person name="de Groot N.N."/>
        </authorList>
    </citation>
    <scope>NUCLEOTIDE SEQUENCE [LARGE SCALE GENOMIC DNA]</scope>
    <source>
        <strain evidence="10">E92,LMG 26720,CCM 7988</strain>
    </source>
</reference>
<comment type="similarity">
    <text evidence="2">Belongs to the SusD family.</text>
</comment>
<evidence type="ECO:0000259" key="7">
    <source>
        <dbReference type="Pfam" id="PF07980"/>
    </source>
</evidence>
<proteinExistence type="inferred from homology"/>
<name>A0A1I5XFM2_9BACT</name>
<keyword evidence="5" id="KW-0998">Cell outer membrane</keyword>
<feature type="domain" description="RagB/SusD" evidence="7">
    <location>
        <begin position="303"/>
        <end position="514"/>
    </location>
</feature>
<protein>
    <submittedName>
        <fullName evidence="9">Starch-binding associating with outer membrane</fullName>
    </submittedName>
</protein>
<dbReference type="OrthoDB" id="636214at2"/>
<evidence type="ECO:0000256" key="2">
    <source>
        <dbReference type="ARBA" id="ARBA00006275"/>
    </source>
</evidence>
<dbReference type="Proteomes" id="UP000199306">
    <property type="component" value="Unassembled WGS sequence"/>
</dbReference>
<evidence type="ECO:0000256" key="4">
    <source>
        <dbReference type="ARBA" id="ARBA00023136"/>
    </source>
</evidence>
<dbReference type="InterPro" id="IPR011990">
    <property type="entry name" value="TPR-like_helical_dom_sf"/>
</dbReference>
<dbReference type="GO" id="GO:0009279">
    <property type="term" value="C:cell outer membrane"/>
    <property type="evidence" value="ECO:0007669"/>
    <property type="project" value="UniProtKB-SubCell"/>
</dbReference>
<accession>A0A1I5XFM2</accession>